<evidence type="ECO:0000313" key="7">
    <source>
        <dbReference type="Proteomes" id="UP000481153"/>
    </source>
</evidence>
<keyword evidence="2" id="KW-0238">DNA-binding</keyword>
<comment type="caution">
    <text evidence="6">The sequence shown here is derived from an EMBL/GenBank/DDBJ whole genome shotgun (WGS) entry which is preliminary data.</text>
</comment>
<dbReference type="InterPro" id="IPR000232">
    <property type="entry name" value="HSF_DNA-bd"/>
</dbReference>
<evidence type="ECO:0000256" key="4">
    <source>
        <dbReference type="RuleBase" id="RU004020"/>
    </source>
</evidence>
<dbReference type="InterPro" id="IPR036388">
    <property type="entry name" value="WH-like_DNA-bd_sf"/>
</dbReference>
<keyword evidence="7" id="KW-1185">Reference proteome</keyword>
<dbReference type="SUPFAM" id="SSF46785">
    <property type="entry name" value="Winged helix' DNA-binding domain"/>
    <property type="match status" value="1"/>
</dbReference>
<name>A0A6G0X9Q3_9STRA</name>
<evidence type="ECO:0000256" key="1">
    <source>
        <dbReference type="ARBA" id="ARBA00004123"/>
    </source>
</evidence>
<reference evidence="6 7" key="1">
    <citation type="submission" date="2019-07" db="EMBL/GenBank/DDBJ databases">
        <title>Genomics analysis of Aphanomyces spp. identifies a new class of oomycete effector associated with host adaptation.</title>
        <authorList>
            <person name="Gaulin E."/>
        </authorList>
    </citation>
    <scope>NUCLEOTIDE SEQUENCE [LARGE SCALE GENOMIC DNA]</scope>
    <source>
        <strain evidence="6 7">ATCC 201684</strain>
    </source>
</reference>
<comment type="similarity">
    <text evidence="4">Belongs to the HSF family.</text>
</comment>
<dbReference type="VEuPathDB" id="FungiDB:AeMF1_018306"/>
<evidence type="ECO:0000259" key="5">
    <source>
        <dbReference type="SMART" id="SM00415"/>
    </source>
</evidence>
<gene>
    <name evidence="6" type="ORF">Ae201684_007083</name>
</gene>
<dbReference type="PANTHER" id="PTHR10015">
    <property type="entry name" value="HEAT SHOCK TRANSCRIPTION FACTOR"/>
    <property type="match status" value="1"/>
</dbReference>
<dbReference type="EMBL" id="VJMJ01000088">
    <property type="protein sequence ID" value="KAF0736633.1"/>
    <property type="molecule type" value="Genomic_DNA"/>
</dbReference>
<evidence type="ECO:0000313" key="6">
    <source>
        <dbReference type="EMBL" id="KAF0736633.1"/>
    </source>
</evidence>
<keyword evidence="3" id="KW-0539">Nucleus</keyword>
<dbReference type="GO" id="GO:0043565">
    <property type="term" value="F:sequence-specific DNA binding"/>
    <property type="evidence" value="ECO:0007669"/>
    <property type="project" value="InterPro"/>
</dbReference>
<evidence type="ECO:0000256" key="2">
    <source>
        <dbReference type="ARBA" id="ARBA00023125"/>
    </source>
</evidence>
<dbReference type="GO" id="GO:0005634">
    <property type="term" value="C:nucleus"/>
    <property type="evidence" value="ECO:0007669"/>
    <property type="project" value="UniProtKB-SubCell"/>
</dbReference>
<dbReference type="InterPro" id="IPR036390">
    <property type="entry name" value="WH_DNA-bd_sf"/>
</dbReference>
<accession>A0A6G0X9Q3</accession>
<proteinExistence type="inferred from homology"/>
<sequence length="152" mass="17215">MSFLERLYAMLEGCPPNFASWASDGMGFEIYDAAALEAAVLPRYFQPIKVASFFRQLSVYHFKKTKRTTNVVRYEHSLFKRGRPDLLPGIKRRYRVRPSRSKVKPSVVVTRSELRSTFSDLVASVTSLRSELAEAKASLQAMVEAERSTTSA</sequence>
<dbReference type="Gene3D" id="1.10.10.10">
    <property type="entry name" value="Winged helix-like DNA-binding domain superfamily/Winged helix DNA-binding domain"/>
    <property type="match status" value="1"/>
</dbReference>
<dbReference type="Pfam" id="PF00447">
    <property type="entry name" value="HSF_DNA-bind"/>
    <property type="match status" value="1"/>
</dbReference>
<dbReference type="AlphaFoldDB" id="A0A6G0X9Q3"/>
<comment type="subcellular location">
    <subcellularLocation>
        <location evidence="1">Nucleus</location>
    </subcellularLocation>
</comment>
<protein>
    <recommendedName>
        <fullName evidence="5">HSF-type DNA-binding domain-containing protein</fullName>
    </recommendedName>
</protein>
<dbReference type="SMART" id="SM00415">
    <property type="entry name" value="HSF"/>
    <property type="match status" value="1"/>
</dbReference>
<evidence type="ECO:0000256" key="3">
    <source>
        <dbReference type="ARBA" id="ARBA00023242"/>
    </source>
</evidence>
<dbReference type="Proteomes" id="UP000481153">
    <property type="component" value="Unassembled WGS sequence"/>
</dbReference>
<feature type="domain" description="HSF-type DNA-binding" evidence="5">
    <location>
        <begin position="3"/>
        <end position="93"/>
    </location>
</feature>
<organism evidence="6 7">
    <name type="scientific">Aphanomyces euteiches</name>
    <dbReference type="NCBI Taxonomy" id="100861"/>
    <lineage>
        <taxon>Eukaryota</taxon>
        <taxon>Sar</taxon>
        <taxon>Stramenopiles</taxon>
        <taxon>Oomycota</taxon>
        <taxon>Saprolegniomycetes</taxon>
        <taxon>Saprolegniales</taxon>
        <taxon>Verrucalvaceae</taxon>
        <taxon>Aphanomyces</taxon>
    </lineage>
</organism>
<dbReference type="GO" id="GO:0003700">
    <property type="term" value="F:DNA-binding transcription factor activity"/>
    <property type="evidence" value="ECO:0007669"/>
    <property type="project" value="InterPro"/>
</dbReference>
<dbReference type="PANTHER" id="PTHR10015:SF206">
    <property type="entry name" value="HSF-TYPE DNA-BINDING DOMAIN-CONTAINING PROTEIN"/>
    <property type="match status" value="1"/>
</dbReference>